<accession>A0ABR9X5L8</accession>
<evidence type="ECO:0000256" key="6">
    <source>
        <dbReference type="ARBA" id="ARBA00049442"/>
    </source>
</evidence>
<comment type="catalytic activity">
    <reaction evidence="6">
        <text>shikimate + NADP(+) = 3-dehydroshikimate + NADPH + H(+)</text>
        <dbReference type="Rhea" id="RHEA:17737"/>
        <dbReference type="ChEBI" id="CHEBI:15378"/>
        <dbReference type="ChEBI" id="CHEBI:16630"/>
        <dbReference type="ChEBI" id="CHEBI:36208"/>
        <dbReference type="ChEBI" id="CHEBI:57783"/>
        <dbReference type="ChEBI" id="CHEBI:58349"/>
        <dbReference type="EC" id="1.1.1.25"/>
    </reaction>
</comment>
<evidence type="ECO:0000259" key="7">
    <source>
        <dbReference type="Pfam" id="PF01488"/>
    </source>
</evidence>
<dbReference type="Pfam" id="PF01488">
    <property type="entry name" value="Shikimate_DH"/>
    <property type="match status" value="1"/>
</dbReference>
<feature type="domain" description="Shikimate dehydrogenase substrate binding N-terminal" evidence="8">
    <location>
        <begin position="15"/>
        <end position="98"/>
    </location>
</feature>
<dbReference type="InterPro" id="IPR013708">
    <property type="entry name" value="Shikimate_DH-bd_N"/>
</dbReference>
<name>A0ABR9X5L8_9RHOB</name>
<proteinExistence type="predicted"/>
<keyword evidence="3" id="KW-0521">NADP</keyword>
<evidence type="ECO:0000313" key="10">
    <source>
        <dbReference type="Proteomes" id="UP000607796"/>
    </source>
</evidence>
<protein>
    <recommendedName>
        <fullName evidence="2">shikimate dehydrogenase (NADP(+))</fullName>
        <ecNumber evidence="2">1.1.1.25</ecNumber>
    </recommendedName>
</protein>
<evidence type="ECO:0000256" key="3">
    <source>
        <dbReference type="ARBA" id="ARBA00022857"/>
    </source>
</evidence>
<comment type="caution">
    <text evidence="9">The sequence shown here is derived from an EMBL/GenBank/DDBJ whole genome shotgun (WGS) entry which is preliminary data.</text>
</comment>
<gene>
    <name evidence="9" type="ORF">IQ782_18410</name>
</gene>
<sequence>MHTTAITGRTGLYVIIADPIHHVKTPQVVNRTFVERRIDGVLVPLHVPPGRLAQAMDGLRAIENLKGFVVTVPHKTAAVTLCDRLTPDAELIGAVNCIRRETDGQLVGAMLDGIGFVEGFLGAGHVLKEKEVCLLGAGGAAKAIAFAVAAQGPARLSIFNRSATNAEDLARRVRARFPTLDIRTGTPDVAEGEVLINATALGMHAGDPLPLPVERLRPEMTIAEIIMDPAETALMAAARQAGARVHPGLPMLEAQAVLMARHMGAPGV</sequence>
<organism evidence="9 10">
    <name type="scientific">Salipiger mangrovisoli</name>
    <dbReference type="NCBI Taxonomy" id="2865933"/>
    <lineage>
        <taxon>Bacteria</taxon>
        <taxon>Pseudomonadati</taxon>
        <taxon>Pseudomonadota</taxon>
        <taxon>Alphaproteobacteria</taxon>
        <taxon>Rhodobacterales</taxon>
        <taxon>Roseobacteraceae</taxon>
        <taxon>Salipiger</taxon>
    </lineage>
</organism>
<dbReference type="SUPFAM" id="SSF53223">
    <property type="entry name" value="Aminoacid dehydrogenase-like, N-terminal domain"/>
    <property type="match status" value="1"/>
</dbReference>
<dbReference type="InterPro" id="IPR036291">
    <property type="entry name" value="NAD(P)-bd_dom_sf"/>
</dbReference>
<dbReference type="SUPFAM" id="SSF51735">
    <property type="entry name" value="NAD(P)-binding Rossmann-fold domains"/>
    <property type="match status" value="1"/>
</dbReference>
<keyword evidence="5" id="KW-0057">Aromatic amino acid biosynthesis</keyword>
<dbReference type="Gene3D" id="3.40.50.10860">
    <property type="entry name" value="Leucine Dehydrogenase, chain A, domain 1"/>
    <property type="match status" value="1"/>
</dbReference>
<dbReference type="Proteomes" id="UP000607796">
    <property type="component" value="Unassembled WGS sequence"/>
</dbReference>
<dbReference type="RefSeq" id="WP_194136124.1">
    <property type="nucleotide sequence ID" value="NZ_JADFFK010000014.1"/>
</dbReference>
<feature type="domain" description="Quinate/shikimate 5-dehydrogenase/glutamyl-tRNA reductase" evidence="7">
    <location>
        <begin position="127"/>
        <end position="200"/>
    </location>
</feature>
<keyword evidence="10" id="KW-1185">Reference proteome</keyword>
<keyword evidence="5" id="KW-0028">Amino-acid biosynthesis</keyword>
<evidence type="ECO:0000313" key="9">
    <source>
        <dbReference type="EMBL" id="MBE9638832.1"/>
    </source>
</evidence>
<evidence type="ECO:0000256" key="4">
    <source>
        <dbReference type="ARBA" id="ARBA00023002"/>
    </source>
</evidence>
<reference evidence="9 10" key="1">
    <citation type="journal article" date="2021" name="Int. J. Syst. Evol. Microbiol.">
        <title>Salipiger mangrovisoli sp. nov., isolated from mangrove soil and the proposal for the reclassification of Paraphaeobacter pallidus as Salipiger pallidus comb. nov.</title>
        <authorList>
            <person name="Du J."/>
            <person name="Liu Y."/>
            <person name="Pei T."/>
            <person name="Deng M.R."/>
            <person name="Zhu H."/>
        </authorList>
    </citation>
    <scope>NUCLEOTIDE SEQUENCE [LARGE SCALE GENOMIC DNA]</scope>
    <source>
        <strain evidence="9 10">6D45A</strain>
    </source>
</reference>
<dbReference type="InterPro" id="IPR022893">
    <property type="entry name" value="Shikimate_DH_fam"/>
</dbReference>
<dbReference type="Pfam" id="PF08501">
    <property type="entry name" value="Shikimate_dh_N"/>
    <property type="match status" value="1"/>
</dbReference>
<evidence type="ECO:0000256" key="5">
    <source>
        <dbReference type="ARBA" id="ARBA00023141"/>
    </source>
</evidence>
<dbReference type="PANTHER" id="PTHR21089">
    <property type="entry name" value="SHIKIMATE DEHYDROGENASE"/>
    <property type="match status" value="1"/>
</dbReference>
<dbReference type="InterPro" id="IPR006151">
    <property type="entry name" value="Shikm_DH/Glu-tRNA_Rdtase"/>
</dbReference>
<dbReference type="PANTHER" id="PTHR21089:SF1">
    <property type="entry name" value="BIFUNCTIONAL 3-DEHYDROQUINATE DEHYDRATASE_SHIKIMATE DEHYDROGENASE, CHLOROPLASTIC"/>
    <property type="match status" value="1"/>
</dbReference>
<evidence type="ECO:0000256" key="2">
    <source>
        <dbReference type="ARBA" id="ARBA00012962"/>
    </source>
</evidence>
<dbReference type="InterPro" id="IPR046346">
    <property type="entry name" value="Aminoacid_DH-like_N_sf"/>
</dbReference>
<dbReference type="CDD" id="cd01065">
    <property type="entry name" value="NAD_bind_Shikimate_DH"/>
    <property type="match status" value="1"/>
</dbReference>
<evidence type="ECO:0000256" key="1">
    <source>
        <dbReference type="ARBA" id="ARBA00004871"/>
    </source>
</evidence>
<keyword evidence="4" id="KW-0560">Oxidoreductase</keyword>
<dbReference type="EC" id="1.1.1.25" evidence="2"/>
<dbReference type="Gene3D" id="3.40.50.720">
    <property type="entry name" value="NAD(P)-binding Rossmann-like Domain"/>
    <property type="match status" value="1"/>
</dbReference>
<evidence type="ECO:0000259" key="8">
    <source>
        <dbReference type="Pfam" id="PF08501"/>
    </source>
</evidence>
<comment type="pathway">
    <text evidence="1">Metabolic intermediate biosynthesis; chorismate biosynthesis; chorismate from D-erythrose 4-phosphate and phosphoenolpyruvate: step 4/7.</text>
</comment>
<dbReference type="EMBL" id="JADFFK010000014">
    <property type="protein sequence ID" value="MBE9638832.1"/>
    <property type="molecule type" value="Genomic_DNA"/>
</dbReference>